<evidence type="ECO:0000313" key="2">
    <source>
        <dbReference type="Proteomes" id="UP000030689"/>
    </source>
</evidence>
<dbReference type="EMBL" id="KI517464">
    <property type="protein sequence ID" value="ESQ40732.1"/>
    <property type="molecule type" value="Genomic_DNA"/>
</dbReference>
<protein>
    <submittedName>
        <fullName evidence="1">Uncharacterized protein</fullName>
    </submittedName>
</protein>
<dbReference type="Proteomes" id="UP000030689">
    <property type="component" value="Unassembled WGS sequence"/>
</dbReference>
<keyword evidence="2" id="KW-1185">Reference proteome</keyword>
<accession>V4LE90</accession>
<sequence length="71" mass="8264">MGNSSLLSIHMDLTYNIRDDAYINATCRVGTLRLLDNRSLHCSQDSDQLTHTPPKNRKEYRKIWGTRCIKQ</sequence>
<dbReference type="KEGG" id="eus:EUTSA_v10016016mg"/>
<dbReference type="AlphaFoldDB" id="V4LE90"/>
<proteinExistence type="predicted"/>
<evidence type="ECO:0000313" key="1">
    <source>
        <dbReference type="EMBL" id="ESQ40732.1"/>
    </source>
</evidence>
<organism evidence="1 2">
    <name type="scientific">Eutrema salsugineum</name>
    <name type="common">Saltwater cress</name>
    <name type="synonym">Sisymbrium salsugineum</name>
    <dbReference type="NCBI Taxonomy" id="72664"/>
    <lineage>
        <taxon>Eukaryota</taxon>
        <taxon>Viridiplantae</taxon>
        <taxon>Streptophyta</taxon>
        <taxon>Embryophyta</taxon>
        <taxon>Tracheophyta</taxon>
        <taxon>Spermatophyta</taxon>
        <taxon>Magnoliopsida</taxon>
        <taxon>eudicotyledons</taxon>
        <taxon>Gunneridae</taxon>
        <taxon>Pentapetalae</taxon>
        <taxon>rosids</taxon>
        <taxon>malvids</taxon>
        <taxon>Brassicales</taxon>
        <taxon>Brassicaceae</taxon>
        <taxon>Eutremeae</taxon>
        <taxon>Eutrema</taxon>
    </lineage>
</organism>
<reference evidence="1 2" key="1">
    <citation type="journal article" date="2013" name="Front. Plant Sci.">
        <title>The Reference Genome of the Halophytic Plant Eutrema salsugineum.</title>
        <authorList>
            <person name="Yang R."/>
            <person name="Jarvis D.E."/>
            <person name="Chen H."/>
            <person name="Beilstein M.A."/>
            <person name="Grimwood J."/>
            <person name="Jenkins J."/>
            <person name="Shu S."/>
            <person name="Prochnik S."/>
            <person name="Xin M."/>
            <person name="Ma C."/>
            <person name="Schmutz J."/>
            <person name="Wing R.A."/>
            <person name="Mitchell-Olds T."/>
            <person name="Schumaker K.S."/>
            <person name="Wang X."/>
        </authorList>
    </citation>
    <scope>NUCLEOTIDE SEQUENCE [LARGE SCALE GENOMIC DNA]</scope>
</reference>
<gene>
    <name evidence="1" type="ORF">EUTSA_v10016016mg</name>
</gene>
<name>V4LE90_EUTSA</name>
<dbReference type="Gramene" id="ESQ40732">
    <property type="protein sequence ID" value="ESQ40732"/>
    <property type="gene ID" value="EUTSA_v10016016mg"/>
</dbReference>